<sequence length="244" mass="28027">MQKIISYPLSVLYALVFLMWLLIFHPIQLVCYHVFGYNAHRLSVAYLNFFLLRTSHILGTTYNIIGREKLLENKPLVLVCNHQSMHDIIPIIWFLRKVHPKFISKKELGKGIPSVSLNLRIGGSALIDRKDGKQSLAEIKKVGEFINTNNYSVVIFPEGTRSKTGEPKEFAVNGLKMLYKFAPDAYFVPISINNSWKMNKFGKFPLGLGTNISLEIHEPLKVSDYSFDEIFEKTEQVIKKHIKK</sequence>
<keyword evidence="6" id="KW-0472">Membrane</keyword>
<dbReference type="Proteomes" id="UP000199702">
    <property type="component" value="Unassembled WGS sequence"/>
</dbReference>
<dbReference type="SUPFAM" id="SSF69593">
    <property type="entry name" value="Glycerol-3-phosphate (1)-acyltransferase"/>
    <property type="match status" value="1"/>
</dbReference>
<reference evidence="9" key="1">
    <citation type="submission" date="2016-10" db="EMBL/GenBank/DDBJ databases">
        <authorList>
            <person name="Varghese N."/>
            <person name="Submissions S."/>
        </authorList>
    </citation>
    <scope>NUCLEOTIDE SEQUENCE [LARGE SCALE GENOMIC DNA]</scope>
    <source>
        <strain evidence="9">DSM 17934</strain>
    </source>
</reference>
<dbReference type="PANTHER" id="PTHR10434">
    <property type="entry name" value="1-ACYL-SN-GLYCEROL-3-PHOSPHATE ACYLTRANSFERASE"/>
    <property type="match status" value="1"/>
</dbReference>
<keyword evidence="4" id="KW-0443">Lipid metabolism</keyword>
<keyword evidence="5 8" id="KW-0012">Acyltransferase</keyword>
<dbReference type="SMART" id="SM00563">
    <property type="entry name" value="PlsC"/>
    <property type="match status" value="1"/>
</dbReference>
<keyword evidence="9" id="KW-1185">Reference proteome</keyword>
<dbReference type="OrthoDB" id="9803035at2"/>
<dbReference type="InterPro" id="IPR002123">
    <property type="entry name" value="Plipid/glycerol_acylTrfase"/>
</dbReference>
<keyword evidence="3 8" id="KW-0808">Transferase</keyword>
<accession>A0A1H6VNH6</accession>
<keyword evidence="2" id="KW-0444">Lipid biosynthesis</keyword>
<dbReference type="PANTHER" id="PTHR10434:SF64">
    <property type="entry name" value="1-ACYL-SN-GLYCEROL-3-PHOSPHATE ACYLTRANSFERASE-RELATED"/>
    <property type="match status" value="1"/>
</dbReference>
<feature type="transmembrane region" description="Helical" evidence="6">
    <location>
        <begin position="12"/>
        <end position="35"/>
    </location>
</feature>
<dbReference type="AlphaFoldDB" id="A0A1H6VNH6"/>
<proteinExistence type="predicted"/>
<dbReference type="GO" id="GO:0006654">
    <property type="term" value="P:phosphatidic acid biosynthetic process"/>
    <property type="evidence" value="ECO:0007669"/>
    <property type="project" value="TreeGrafter"/>
</dbReference>
<protein>
    <submittedName>
        <fullName evidence="8">1-acyl-sn-glycerol-3-phosphate acyltransferase</fullName>
    </submittedName>
</protein>
<dbReference type="Pfam" id="PF01553">
    <property type="entry name" value="Acyltransferase"/>
    <property type="match status" value="1"/>
</dbReference>
<dbReference type="RefSeq" id="WP_091312989.1">
    <property type="nucleotide sequence ID" value="NZ_CBCSJU010000006.1"/>
</dbReference>
<evidence type="ECO:0000313" key="8">
    <source>
        <dbReference type="EMBL" id="SEJ01645.1"/>
    </source>
</evidence>
<organism evidence="8 9">
    <name type="scientific">Flavobacterium terrigena</name>
    <dbReference type="NCBI Taxonomy" id="402734"/>
    <lineage>
        <taxon>Bacteria</taxon>
        <taxon>Pseudomonadati</taxon>
        <taxon>Bacteroidota</taxon>
        <taxon>Flavobacteriia</taxon>
        <taxon>Flavobacteriales</taxon>
        <taxon>Flavobacteriaceae</taxon>
        <taxon>Flavobacterium</taxon>
    </lineage>
</organism>
<dbReference type="GO" id="GO:0003841">
    <property type="term" value="F:1-acylglycerol-3-phosphate O-acyltransferase activity"/>
    <property type="evidence" value="ECO:0007669"/>
    <property type="project" value="TreeGrafter"/>
</dbReference>
<evidence type="ECO:0000256" key="6">
    <source>
        <dbReference type="SAM" id="Phobius"/>
    </source>
</evidence>
<dbReference type="CDD" id="cd07989">
    <property type="entry name" value="LPLAT_AGPAT-like"/>
    <property type="match status" value="1"/>
</dbReference>
<evidence type="ECO:0000256" key="2">
    <source>
        <dbReference type="ARBA" id="ARBA00022516"/>
    </source>
</evidence>
<evidence type="ECO:0000256" key="5">
    <source>
        <dbReference type="ARBA" id="ARBA00023315"/>
    </source>
</evidence>
<comment type="pathway">
    <text evidence="1">Lipid metabolism.</text>
</comment>
<gene>
    <name evidence="8" type="ORF">SAMN05660918_2163</name>
</gene>
<evidence type="ECO:0000313" key="9">
    <source>
        <dbReference type="Proteomes" id="UP000199702"/>
    </source>
</evidence>
<evidence type="ECO:0000259" key="7">
    <source>
        <dbReference type="SMART" id="SM00563"/>
    </source>
</evidence>
<evidence type="ECO:0000256" key="3">
    <source>
        <dbReference type="ARBA" id="ARBA00022679"/>
    </source>
</evidence>
<feature type="domain" description="Phospholipid/glycerol acyltransferase" evidence="7">
    <location>
        <begin position="76"/>
        <end position="195"/>
    </location>
</feature>
<keyword evidence="6" id="KW-1133">Transmembrane helix</keyword>
<keyword evidence="6" id="KW-0812">Transmembrane</keyword>
<feature type="transmembrane region" description="Helical" evidence="6">
    <location>
        <begin position="47"/>
        <end position="65"/>
    </location>
</feature>
<dbReference type="STRING" id="402734.SAMN05660918_2163"/>
<name>A0A1H6VNH6_9FLAO</name>
<evidence type="ECO:0000256" key="1">
    <source>
        <dbReference type="ARBA" id="ARBA00005189"/>
    </source>
</evidence>
<evidence type="ECO:0000256" key="4">
    <source>
        <dbReference type="ARBA" id="ARBA00023098"/>
    </source>
</evidence>
<dbReference type="EMBL" id="FNYA01000005">
    <property type="protein sequence ID" value="SEJ01645.1"/>
    <property type="molecule type" value="Genomic_DNA"/>
</dbReference>